<keyword evidence="2" id="KW-1185">Reference proteome</keyword>
<dbReference type="EMBL" id="JBIRGQ010000012">
    <property type="protein sequence ID" value="MFH8551508.1"/>
    <property type="molecule type" value="Genomic_DNA"/>
</dbReference>
<name>A0ABW7R3J5_9ACTN</name>
<sequence>MSEALDLAALDFDPSLREALREAPVVRVRLATRHDVVRFVTSDPRFCRTCGRPSIPAR</sequence>
<dbReference type="RefSeq" id="WP_397718465.1">
    <property type="nucleotide sequence ID" value="NZ_JBIRGN010000012.1"/>
</dbReference>
<gene>
    <name evidence="1" type="ORF">ACH4F9_41670</name>
</gene>
<proteinExistence type="predicted"/>
<reference evidence="1 2" key="1">
    <citation type="submission" date="2024-10" db="EMBL/GenBank/DDBJ databases">
        <title>The Natural Products Discovery Center: Release of the First 8490 Sequenced Strains for Exploring Actinobacteria Biosynthetic Diversity.</title>
        <authorList>
            <person name="Kalkreuter E."/>
            <person name="Kautsar S.A."/>
            <person name="Yang D."/>
            <person name="Bader C.D."/>
            <person name="Teijaro C.N."/>
            <person name="Fluegel L."/>
            <person name="Davis C.M."/>
            <person name="Simpson J.R."/>
            <person name="Lauterbach L."/>
            <person name="Steele A.D."/>
            <person name="Gui C."/>
            <person name="Meng S."/>
            <person name="Li G."/>
            <person name="Viehrig K."/>
            <person name="Ye F."/>
            <person name="Su P."/>
            <person name="Kiefer A.F."/>
            <person name="Nichols A."/>
            <person name="Cepeda A.J."/>
            <person name="Yan W."/>
            <person name="Fan B."/>
            <person name="Jiang Y."/>
            <person name="Adhikari A."/>
            <person name="Zheng C.-J."/>
            <person name="Schuster L."/>
            <person name="Cowan T.M."/>
            <person name="Smanski M.J."/>
            <person name="Chevrette M.G."/>
            <person name="De Carvalho L.P.S."/>
            <person name="Shen B."/>
        </authorList>
    </citation>
    <scope>NUCLEOTIDE SEQUENCE [LARGE SCALE GENOMIC DNA]</scope>
    <source>
        <strain evidence="1 2">NPDC017990</strain>
    </source>
</reference>
<protein>
    <recommendedName>
        <fullName evidence="3">ISL3 family transposase</fullName>
    </recommendedName>
</protein>
<evidence type="ECO:0008006" key="3">
    <source>
        <dbReference type="Google" id="ProtNLM"/>
    </source>
</evidence>
<accession>A0ABW7R3J5</accession>
<evidence type="ECO:0000313" key="1">
    <source>
        <dbReference type="EMBL" id="MFH8551508.1"/>
    </source>
</evidence>
<organism evidence="1 2">
    <name type="scientific">Streptomyces longisporoflavus</name>
    <dbReference type="NCBI Taxonomy" id="28044"/>
    <lineage>
        <taxon>Bacteria</taxon>
        <taxon>Bacillati</taxon>
        <taxon>Actinomycetota</taxon>
        <taxon>Actinomycetes</taxon>
        <taxon>Kitasatosporales</taxon>
        <taxon>Streptomycetaceae</taxon>
        <taxon>Streptomyces</taxon>
    </lineage>
</organism>
<evidence type="ECO:0000313" key="2">
    <source>
        <dbReference type="Proteomes" id="UP001610818"/>
    </source>
</evidence>
<dbReference type="Proteomes" id="UP001610818">
    <property type="component" value="Unassembled WGS sequence"/>
</dbReference>
<comment type="caution">
    <text evidence="1">The sequence shown here is derived from an EMBL/GenBank/DDBJ whole genome shotgun (WGS) entry which is preliminary data.</text>
</comment>